<feature type="region of interest" description="Disordered" evidence="14">
    <location>
        <begin position="214"/>
        <end position="244"/>
    </location>
</feature>
<dbReference type="Pfam" id="PF01336">
    <property type="entry name" value="tRNA_anti-codon"/>
    <property type="match status" value="1"/>
</dbReference>
<dbReference type="CDD" id="cd04476">
    <property type="entry name" value="RPA1_DBD_C"/>
    <property type="match status" value="1"/>
</dbReference>
<comment type="subunit">
    <text evidence="13">Heterotrimer of RPA1, RPA2 and RPA3 (canonical replication protein A complex).</text>
</comment>
<evidence type="ECO:0000256" key="7">
    <source>
        <dbReference type="ARBA" id="ARBA00022833"/>
    </source>
</evidence>
<gene>
    <name evidence="16" type="ORF">VFH_I340920</name>
</gene>
<organism evidence="16 17">
    <name type="scientific">Vicia faba</name>
    <name type="common">Broad bean</name>
    <name type="synonym">Faba vulgaris</name>
    <dbReference type="NCBI Taxonomy" id="3906"/>
    <lineage>
        <taxon>Eukaryota</taxon>
        <taxon>Viridiplantae</taxon>
        <taxon>Streptophyta</taxon>
        <taxon>Embryophyta</taxon>
        <taxon>Tracheophyta</taxon>
        <taxon>Spermatophyta</taxon>
        <taxon>Magnoliopsida</taxon>
        <taxon>eudicotyledons</taxon>
        <taxon>Gunneridae</taxon>
        <taxon>Pentapetalae</taxon>
        <taxon>rosids</taxon>
        <taxon>fabids</taxon>
        <taxon>Fabales</taxon>
        <taxon>Fabaceae</taxon>
        <taxon>Papilionoideae</taxon>
        <taxon>50 kb inversion clade</taxon>
        <taxon>NPAAA clade</taxon>
        <taxon>Hologalegina</taxon>
        <taxon>IRL clade</taxon>
        <taxon>Fabeae</taxon>
        <taxon>Vicia</taxon>
    </lineage>
</organism>
<dbReference type="Pfam" id="PF08646">
    <property type="entry name" value="Rep_fac-A_C"/>
    <property type="match status" value="1"/>
</dbReference>
<evidence type="ECO:0000256" key="13">
    <source>
        <dbReference type="RuleBase" id="RU364130"/>
    </source>
</evidence>
<dbReference type="FunFam" id="2.40.50.140:FF:000117">
    <property type="entry name" value="Replication protein A subunit"/>
    <property type="match status" value="1"/>
</dbReference>
<keyword evidence="11 13" id="KW-0539">Nucleus</keyword>
<dbReference type="PANTHER" id="PTHR23273:SF4">
    <property type="entry name" value="REPLICATION PROTEIN A OB DOMAIN-CONTAINING PROTEIN"/>
    <property type="match status" value="1"/>
</dbReference>
<dbReference type="SMART" id="SM00343">
    <property type="entry name" value="ZnF_C2HC"/>
    <property type="match status" value="3"/>
</dbReference>
<comment type="similarity">
    <text evidence="2 13">Belongs to the replication factor A protein 1 family.</text>
</comment>
<dbReference type="GO" id="GO:0000724">
    <property type="term" value="P:double-strand break repair via homologous recombination"/>
    <property type="evidence" value="ECO:0007669"/>
    <property type="project" value="TreeGrafter"/>
</dbReference>
<evidence type="ECO:0000256" key="9">
    <source>
        <dbReference type="ARBA" id="ARBA00023172"/>
    </source>
</evidence>
<dbReference type="GO" id="GO:0008270">
    <property type="term" value="F:zinc ion binding"/>
    <property type="evidence" value="ECO:0007669"/>
    <property type="project" value="UniProtKB-KW"/>
</dbReference>
<reference evidence="16 17" key="1">
    <citation type="submission" date="2023-01" db="EMBL/GenBank/DDBJ databases">
        <authorList>
            <person name="Kreplak J."/>
        </authorList>
    </citation>
    <scope>NUCLEOTIDE SEQUENCE [LARGE SCALE GENOMIC DNA]</scope>
</reference>
<evidence type="ECO:0000256" key="5">
    <source>
        <dbReference type="ARBA" id="ARBA00022763"/>
    </source>
</evidence>
<dbReference type="FunFam" id="2.40.50.140:FF:000090">
    <property type="entry name" value="Replication protein A subunit"/>
    <property type="match status" value="1"/>
</dbReference>
<dbReference type="PROSITE" id="PS50158">
    <property type="entry name" value="ZF_CCHC"/>
    <property type="match status" value="2"/>
</dbReference>
<evidence type="ECO:0000256" key="3">
    <source>
        <dbReference type="ARBA" id="ARBA00022705"/>
    </source>
</evidence>
<evidence type="ECO:0000256" key="10">
    <source>
        <dbReference type="ARBA" id="ARBA00023204"/>
    </source>
</evidence>
<dbReference type="InterPro" id="IPR001878">
    <property type="entry name" value="Znf_CCHC"/>
</dbReference>
<evidence type="ECO:0000256" key="6">
    <source>
        <dbReference type="ARBA" id="ARBA00022771"/>
    </source>
</evidence>
<dbReference type="FunFam" id="2.40.50.140:FF:000064">
    <property type="entry name" value="Replication protein A subunit"/>
    <property type="match status" value="1"/>
</dbReference>
<feature type="region of interest" description="Disordered" evidence="14">
    <location>
        <begin position="157"/>
        <end position="188"/>
    </location>
</feature>
<dbReference type="CDD" id="cd04477">
    <property type="entry name" value="RPA1N"/>
    <property type="match status" value="1"/>
</dbReference>
<dbReference type="PANTHER" id="PTHR23273">
    <property type="entry name" value="REPLICATION FACTOR A 1, RFA1"/>
    <property type="match status" value="1"/>
</dbReference>
<dbReference type="InterPro" id="IPR004365">
    <property type="entry name" value="NA-bd_OB_tRNA"/>
</dbReference>
<dbReference type="NCBIfam" id="TIGR00617">
    <property type="entry name" value="rpa1"/>
    <property type="match status" value="1"/>
</dbReference>
<dbReference type="Pfam" id="PF16900">
    <property type="entry name" value="REPA_OB_2"/>
    <property type="match status" value="1"/>
</dbReference>
<dbReference type="CDD" id="cd04475">
    <property type="entry name" value="RPA1_DBD_B"/>
    <property type="match status" value="1"/>
</dbReference>
<sequence length="883" mass="96363">MALSLTPGAIKKMCFTSSEEEFQPVLQLIDLKLVHSSQNTTTERYRAVLSDGEFYEQGMLATQKNGLVHAGRLQKGSIVKLTQFVTNDVQRRKIIIIVDLEVLMDICDMIGKPAPAPKEAPAQSPVIQTGNVQPALGNTAGNAASVNVRPNVAVPSVDRSKVNSPASSVYSNNSESARYGASYAPPPSYPKPEPGVSVIRPTAVNGSYGEQNATFRNPQQPLQNSHVRPPQPMYRQPTPYANRGPMGRNDAPPRIIPISALNPYQNMWTIKARVTAKGELRLYNNARGEGKVFSFDLLDSAAGEIRATCFNAVADKFYSLIEVGKVYLVSRGTLKAAQRSFNHLPNDQEITLDATSDVVPCPEDDNAIPQQIYNFRSIGDIESIESNSIVDVVAVVTSISPTASIMRKNGTETQKRSLQLKDMSGRSVELTIWGNFCNTEGQRLQNICDSGAFPILAVKSARVNDFNGKSVGTIATSQLIVEPDFPEATTLREWFENEGRNVPSQSISKDSSFGKSDVRKTISQIKDEKLGTSEKPDWITVCASVAYIKVDNFCYTACPLMTGDRQCNKKVTNNGDGKWRCDKCDKSVDACDYRYLLQMQIQDHTGQTWVTAFQEGGEDILGISAKDLYFLKYEEQDEEKFAEIIRKVVLTRYIFKLKVKEEMYNDEQRVKSTLVKVEKLNFASDARSLLDMIDKLKSGTGLGSVETGQAAPPVYTPTKSYTNTGRDYGTANQVGRYGNQPDSSFTSSGAPNSYMSCSNCGVSGHSSAQCLNIRNQSGQSNGGSFANRVSTGSDGASSNCFKCNQAGHWARDCPGVTAAQPDQRLQFPSAGSGGAPGECFKCHQAGHWARDCPGISAAPPSHGNSNAVQGRYGIAQNQQYGRY</sequence>
<keyword evidence="6 12" id="KW-0863">Zinc-finger</keyword>
<evidence type="ECO:0000256" key="12">
    <source>
        <dbReference type="PROSITE-ProRule" id="PRU00047"/>
    </source>
</evidence>
<keyword evidence="4 13" id="KW-0479">Metal-binding</keyword>
<protein>
    <recommendedName>
        <fullName evidence="13">Replication protein A subunit</fullName>
    </recommendedName>
</protein>
<evidence type="ECO:0000256" key="2">
    <source>
        <dbReference type="ARBA" id="ARBA00005690"/>
    </source>
</evidence>
<evidence type="ECO:0000256" key="1">
    <source>
        <dbReference type="ARBA" id="ARBA00004123"/>
    </source>
</evidence>
<dbReference type="GO" id="GO:0003684">
    <property type="term" value="F:damaged DNA binding"/>
    <property type="evidence" value="ECO:0007669"/>
    <property type="project" value="TreeGrafter"/>
</dbReference>
<comment type="subcellular location">
    <subcellularLocation>
        <location evidence="1 13">Nucleus</location>
    </subcellularLocation>
</comment>
<keyword evidence="10" id="KW-0234">DNA repair</keyword>
<keyword evidence="3 13" id="KW-0235">DNA replication</keyword>
<dbReference type="InterPro" id="IPR004591">
    <property type="entry name" value="Rfa1"/>
</dbReference>
<dbReference type="GO" id="GO:0006289">
    <property type="term" value="P:nucleotide-excision repair"/>
    <property type="evidence" value="ECO:0007669"/>
    <property type="project" value="TreeGrafter"/>
</dbReference>
<evidence type="ECO:0000313" key="16">
    <source>
        <dbReference type="EMBL" id="CAI8588299.1"/>
    </source>
</evidence>
<feature type="domain" description="CCHC-type" evidence="15">
    <location>
        <begin position="839"/>
        <end position="853"/>
    </location>
</feature>
<dbReference type="Gene3D" id="4.10.60.10">
    <property type="entry name" value="Zinc finger, CCHC-type"/>
    <property type="match status" value="2"/>
</dbReference>
<keyword evidence="17" id="KW-1185">Reference proteome</keyword>
<dbReference type="InterPro" id="IPR031657">
    <property type="entry name" value="REPA_OB_2"/>
</dbReference>
<dbReference type="GO" id="GO:0007004">
    <property type="term" value="P:telomere maintenance via telomerase"/>
    <property type="evidence" value="ECO:0007669"/>
    <property type="project" value="TreeGrafter"/>
</dbReference>
<dbReference type="AlphaFoldDB" id="A0AAV0YQZ0"/>
<evidence type="ECO:0000259" key="15">
    <source>
        <dbReference type="PROSITE" id="PS50158"/>
    </source>
</evidence>
<dbReference type="SUPFAM" id="SSF57756">
    <property type="entry name" value="Retrovirus zinc finger-like domains"/>
    <property type="match status" value="1"/>
</dbReference>
<evidence type="ECO:0000313" key="17">
    <source>
        <dbReference type="Proteomes" id="UP001157006"/>
    </source>
</evidence>
<evidence type="ECO:0000256" key="4">
    <source>
        <dbReference type="ARBA" id="ARBA00022723"/>
    </source>
</evidence>
<feature type="domain" description="CCHC-type" evidence="15">
    <location>
        <begin position="800"/>
        <end position="814"/>
    </location>
</feature>
<dbReference type="GO" id="GO:0006260">
    <property type="term" value="P:DNA replication"/>
    <property type="evidence" value="ECO:0007669"/>
    <property type="project" value="UniProtKB-KW"/>
</dbReference>
<dbReference type="InterPro" id="IPR012340">
    <property type="entry name" value="NA-bd_OB-fold"/>
</dbReference>
<dbReference type="InterPro" id="IPR047192">
    <property type="entry name" value="Euk_RPA1_DBD_C"/>
</dbReference>
<dbReference type="InterPro" id="IPR036875">
    <property type="entry name" value="Znf_CCHC_sf"/>
</dbReference>
<evidence type="ECO:0000256" key="11">
    <source>
        <dbReference type="ARBA" id="ARBA00023242"/>
    </source>
</evidence>
<dbReference type="InterPro" id="IPR013955">
    <property type="entry name" value="Rep_factor-A_C"/>
</dbReference>
<dbReference type="Pfam" id="PF00098">
    <property type="entry name" value="zf-CCHC"/>
    <property type="match status" value="2"/>
</dbReference>
<dbReference type="GO" id="GO:0043047">
    <property type="term" value="F:single-stranded telomeric DNA binding"/>
    <property type="evidence" value="ECO:0007669"/>
    <property type="project" value="TreeGrafter"/>
</dbReference>
<dbReference type="GO" id="GO:0007140">
    <property type="term" value="P:male meiotic nuclear division"/>
    <property type="evidence" value="ECO:0007669"/>
    <property type="project" value="UniProtKB-ARBA"/>
</dbReference>
<dbReference type="InterPro" id="IPR007199">
    <property type="entry name" value="Rep_factor-A_N"/>
</dbReference>
<keyword evidence="8 13" id="KW-0238">DNA-binding</keyword>
<dbReference type="EMBL" id="OX451736">
    <property type="protein sequence ID" value="CAI8588299.1"/>
    <property type="molecule type" value="Genomic_DNA"/>
</dbReference>
<keyword evidence="7 13" id="KW-0862">Zinc</keyword>
<dbReference type="GO" id="GO:0005662">
    <property type="term" value="C:DNA replication factor A complex"/>
    <property type="evidence" value="ECO:0007669"/>
    <property type="project" value="TreeGrafter"/>
</dbReference>
<dbReference type="SUPFAM" id="SSF50249">
    <property type="entry name" value="Nucleic acid-binding proteins"/>
    <property type="match status" value="4"/>
</dbReference>
<dbReference type="Proteomes" id="UP001157006">
    <property type="component" value="Chromosome 1L"/>
</dbReference>
<dbReference type="Gene3D" id="2.40.50.140">
    <property type="entry name" value="Nucleic acid-binding proteins"/>
    <property type="match status" value="4"/>
</dbReference>
<evidence type="ECO:0000256" key="14">
    <source>
        <dbReference type="SAM" id="MobiDB-lite"/>
    </source>
</evidence>
<dbReference type="CDD" id="cd04474">
    <property type="entry name" value="RPA1_DBD_A"/>
    <property type="match status" value="1"/>
</dbReference>
<keyword evidence="9" id="KW-0233">DNA recombination</keyword>
<feature type="compositionally biased region" description="Polar residues" evidence="14">
    <location>
        <begin position="162"/>
        <end position="175"/>
    </location>
</feature>
<proteinExistence type="inferred from homology"/>
<dbReference type="Pfam" id="PF04057">
    <property type="entry name" value="Rep-A_N"/>
    <property type="match status" value="1"/>
</dbReference>
<accession>A0AAV0YQZ0</accession>
<feature type="compositionally biased region" description="Polar residues" evidence="14">
    <location>
        <begin position="214"/>
        <end position="226"/>
    </location>
</feature>
<dbReference type="FunFam" id="2.40.50.140:FF:000041">
    <property type="entry name" value="Replication protein A subunit"/>
    <property type="match status" value="1"/>
</dbReference>
<keyword evidence="5" id="KW-0227">DNA damage</keyword>
<comment type="function">
    <text evidence="13">Component of the replication protein A complex (RPA) required for DNA recombination, repair and replication. The activity of RPA is mediated by single-stranded DNA binding and protein interactions. Probably involved in repair of double-strand DNA breaks (DSBs) induced by genotoxic stresses.</text>
</comment>
<name>A0AAV0YQZ0_VICFA</name>
<evidence type="ECO:0000256" key="8">
    <source>
        <dbReference type="ARBA" id="ARBA00023125"/>
    </source>
</evidence>